<dbReference type="Pfam" id="PF00293">
    <property type="entry name" value="NUDIX"/>
    <property type="match status" value="1"/>
</dbReference>
<evidence type="ECO:0000313" key="3">
    <source>
        <dbReference type="EMBL" id="XDP45614.1"/>
    </source>
</evidence>
<reference evidence="3" key="1">
    <citation type="submission" date="2024-07" db="EMBL/GenBank/DDBJ databases">
        <authorList>
            <person name="fu j."/>
        </authorList>
    </citation>
    <scope>NUCLEOTIDE SEQUENCE</scope>
    <source>
        <strain evidence="3">P10A9</strain>
    </source>
</reference>
<dbReference type="KEGG" id="spue:AB5L97_00890"/>
<gene>
    <name evidence="3" type="ORF">AB5L97_00890</name>
</gene>
<evidence type="ECO:0000259" key="2">
    <source>
        <dbReference type="PROSITE" id="PS51462"/>
    </source>
</evidence>
<dbReference type="PANTHER" id="PTHR21340">
    <property type="entry name" value="DIADENOSINE 5,5-P1,P4-TETRAPHOSPHATE PYROPHOSPHOHYDROLASE MUTT"/>
    <property type="match status" value="1"/>
</dbReference>
<organism evidence="3">
    <name type="scientific">Sinomonas puerhi</name>
    <dbReference type="NCBI Taxonomy" id="3238584"/>
    <lineage>
        <taxon>Bacteria</taxon>
        <taxon>Bacillati</taxon>
        <taxon>Actinomycetota</taxon>
        <taxon>Actinomycetes</taxon>
        <taxon>Micrococcales</taxon>
        <taxon>Micrococcaceae</taxon>
        <taxon>Sinomonas</taxon>
    </lineage>
</organism>
<name>A0AB39L5K9_9MICC</name>
<dbReference type="RefSeq" id="WP_369046114.1">
    <property type="nucleotide sequence ID" value="NZ_CP163302.1"/>
</dbReference>
<sequence>MPVKSAGILLYRQAGVDLEVWIAHMGGPFWARKDDRAWSIPKGEYGEGEDPFEAARREFAEEMGSPAPDAEYAALGDFRQPSGKVITAFAGDAEFAPERIVSNTFPLEWPRGSGKIQSFPEIDRAEWVTETVARAKLVKGQLPILDALVQRLA</sequence>
<dbReference type="PANTHER" id="PTHR21340:SF7">
    <property type="entry name" value="NUDIX HYDROLASE DOMAIN-CONTAINING PROTEIN"/>
    <property type="match status" value="1"/>
</dbReference>
<protein>
    <submittedName>
        <fullName evidence="3">NUDIX domain-containing protein</fullName>
    </submittedName>
</protein>
<evidence type="ECO:0000256" key="1">
    <source>
        <dbReference type="ARBA" id="ARBA00022801"/>
    </source>
</evidence>
<dbReference type="CDD" id="cd04662">
    <property type="entry name" value="NUDIX_Hydrolase"/>
    <property type="match status" value="1"/>
</dbReference>
<dbReference type="Gene3D" id="3.90.79.10">
    <property type="entry name" value="Nucleoside Triphosphate Pyrophosphohydrolase"/>
    <property type="match status" value="1"/>
</dbReference>
<dbReference type="EMBL" id="CP163302">
    <property type="protein sequence ID" value="XDP45614.1"/>
    <property type="molecule type" value="Genomic_DNA"/>
</dbReference>
<proteinExistence type="predicted"/>
<dbReference type="InterPro" id="IPR000086">
    <property type="entry name" value="NUDIX_hydrolase_dom"/>
</dbReference>
<dbReference type="InterPro" id="IPR051325">
    <property type="entry name" value="Nudix_hydrolase_domain"/>
</dbReference>
<dbReference type="GO" id="GO:0004081">
    <property type="term" value="F:bis(5'-nucleosyl)-tetraphosphatase (asymmetrical) activity"/>
    <property type="evidence" value="ECO:0007669"/>
    <property type="project" value="TreeGrafter"/>
</dbReference>
<feature type="domain" description="Nudix hydrolase" evidence="2">
    <location>
        <begin position="1"/>
        <end position="150"/>
    </location>
</feature>
<dbReference type="InterPro" id="IPR020084">
    <property type="entry name" value="NUDIX_hydrolase_CS"/>
</dbReference>
<accession>A0AB39L5K9</accession>
<keyword evidence="1" id="KW-0378">Hydrolase</keyword>
<dbReference type="GO" id="GO:0006754">
    <property type="term" value="P:ATP biosynthetic process"/>
    <property type="evidence" value="ECO:0007669"/>
    <property type="project" value="TreeGrafter"/>
</dbReference>
<dbReference type="InterPro" id="IPR015797">
    <property type="entry name" value="NUDIX_hydrolase-like_dom_sf"/>
</dbReference>
<dbReference type="GO" id="GO:0006167">
    <property type="term" value="P:AMP biosynthetic process"/>
    <property type="evidence" value="ECO:0007669"/>
    <property type="project" value="TreeGrafter"/>
</dbReference>
<dbReference type="SUPFAM" id="SSF55811">
    <property type="entry name" value="Nudix"/>
    <property type="match status" value="1"/>
</dbReference>
<dbReference type="PROSITE" id="PS00893">
    <property type="entry name" value="NUDIX_BOX"/>
    <property type="match status" value="1"/>
</dbReference>
<dbReference type="PROSITE" id="PS51462">
    <property type="entry name" value="NUDIX"/>
    <property type="match status" value="1"/>
</dbReference>
<dbReference type="AlphaFoldDB" id="A0AB39L5K9"/>